<evidence type="ECO:0000256" key="2">
    <source>
        <dbReference type="SAM" id="Phobius"/>
    </source>
</evidence>
<reference evidence="3" key="1">
    <citation type="submission" date="2021-01" db="EMBL/GenBank/DDBJ databases">
        <authorList>
            <person name="Lovell J.T."/>
            <person name="Bentley N."/>
            <person name="Bhattarai G."/>
            <person name="Jenkins J.W."/>
            <person name="Sreedasyam A."/>
            <person name="Alarcon Y."/>
            <person name="Bock C."/>
            <person name="Boston L."/>
            <person name="Carlson J."/>
            <person name="Cervantes K."/>
            <person name="Clermont K."/>
            <person name="Krom N."/>
            <person name="Kubenka K."/>
            <person name="Mamidi S."/>
            <person name="Mattison C."/>
            <person name="Monteros M."/>
            <person name="Pisani C."/>
            <person name="Plott C."/>
            <person name="Rajasekar S."/>
            <person name="Rhein H.S."/>
            <person name="Rohla C."/>
            <person name="Song M."/>
            <person name="Hilaire R.S."/>
            <person name="Shu S."/>
            <person name="Wells L."/>
            <person name="Wang X."/>
            <person name="Webber J."/>
            <person name="Heerema R.J."/>
            <person name="Klein P."/>
            <person name="Conner P."/>
            <person name="Grauke L."/>
            <person name="Grimwood J."/>
            <person name="Schmutz J."/>
            <person name="Randall J.J."/>
        </authorList>
    </citation>
    <scope>NUCLEOTIDE SEQUENCE</scope>
    <source>
        <tissue evidence="3">Leaf</tissue>
    </source>
</reference>
<dbReference type="EMBL" id="CM031835">
    <property type="protein sequence ID" value="KAG6686055.1"/>
    <property type="molecule type" value="Genomic_DNA"/>
</dbReference>
<keyword evidence="2" id="KW-0472">Membrane</keyword>
<evidence type="ECO:0000256" key="1">
    <source>
        <dbReference type="SAM" id="MobiDB-lite"/>
    </source>
</evidence>
<sequence length="121" mass="13623">MLASCQSSSRQTLRQTEGRVARTYKTESQTATECGYHTPPGSHLPTQNLDFPGPKTSRDHRLIVGSPLKMVLFYTHHCFFVFCPSVFVLFSGFVILSLFKPSGVMSFFYRTRHRASASRVG</sequence>
<feature type="transmembrane region" description="Helical" evidence="2">
    <location>
        <begin position="78"/>
        <end position="99"/>
    </location>
</feature>
<evidence type="ECO:0000313" key="4">
    <source>
        <dbReference type="Proteomes" id="UP000811246"/>
    </source>
</evidence>
<keyword evidence="2" id="KW-0812">Transmembrane</keyword>
<accession>A0A922DKN7</accession>
<feature type="region of interest" description="Disordered" evidence="1">
    <location>
        <begin position="1"/>
        <end position="52"/>
    </location>
</feature>
<evidence type="ECO:0000313" key="3">
    <source>
        <dbReference type="EMBL" id="KAG6686055.1"/>
    </source>
</evidence>
<protein>
    <submittedName>
        <fullName evidence="3">Uncharacterized protein</fullName>
    </submittedName>
</protein>
<name>A0A922DKN7_CARIL</name>
<gene>
    <name evidence="3" type="ORF">I3842_11G000300</name>
</gene>
<dbReference type="AlphaFoldDB" id="A0A922DKN7"/>
<comment type="caution">
    <text evidence="3">The sequence shown here is derived from an EMBL/GenBank/DDBJ whole genome shotgun (WGS) entry which is preliminary data.</text>
</comment>
<organism evidence="3 4">
    <name type="scientific">Carya illinoinensis</name>
    <name type="common">Pecan</name>
    <dbReference type="NCBI Taxonomy" id="32201"/>
    <lineage>
        <taxon>Eukaryota</taxon>
        <taxon>Viridiplantae</taxon>
        <taxon>Streptophyta</taxon>
        <taxon>Embryophyta</taxon>
        <taxon>Tracheophyta</taxon>
        <taxon>Spermatophyta</taxon>
        <taxon>Magnoliopsida</taxon>
        <taxon>eudicotyledons</taxon>
        <taxon>Gunneridae</taxon>
        <taxon>Pentapetalae</taxon>
        <taxon>rosids</taxon>
        <taxon>fabids</taxon>
        <taxon>Fagales</taxon>
        <taxon>Juglandaceae</taxon>
        <taxon>Carya</taxon>
    </lineage>
</organism>
<feature type="compositionally biased region" description="Polar residues" evidence="1">
    <location>
        <begin position="1"/>
        <end position="15"/>
    </location>
</feature>
<proteinExistence type="predicted"/>
<dbReference type="Proteomes" id="UP000811246">
    <property type="component" value="Chromosome 11"/>
</dbReference>
<keyword evidence="2" id="KW-1133">Transmembrane helix</keyword>